<protein>
    <recommendedName>
        <fullName evidence="5">RDD domain-containing protein</fullName>
    </recommendedName>
</protein>
<sequence>WLFGYRQGVTGTTPGKRRLGIHLVDAASGEAPGGPKGVGRWLVPGLVGGIQGIGNIVQLIDYLWPLWDPKKQRLTDKAFRTRVVVGTPTTPGDGPARPPSPIT</sequence>
<dbReference type="EMBL" id="UINC01094507">
    <property type="protein sequence ID" value="SVC49802.1"/>
    <property type="molecule type" value="Genomic_DNA"/>
</dbReference>
<evidence type="ECO:0000256" key="4">
    <source>
        <dbReference type="ARBA" id="ARBA00023136"/>
    </source>
</evidence>
<evidence type="ECO:0000256" key="3">
    <source>
        <dbReference type="ARBA" id="ARBA00022989"/>
    </source>
</evidence>
<reference evidence="6" key="1">
    <citation type="submission" date="2018-05" db="EMBL/GenBank/DDBJ databases">
        <authorList>
            <person name="Lanie J.A."/>
            <person name="Ng W.-L."/>
            <person name="Kazmierczak K.M."/>
            <person name="Andrzejewski T.M."/>
            <person name="Davidsen T.M."/>
            <person name="Wayne K.J."/>
            <person name="Tettelin H."/>
            <person name="Glass J.I."/>
            <person name="Rusch D."/>
            <person name="Podicherti R."/>
            <person name="Tsui H.-C.T."/>
            <person name="Winkler M.E."/>
        </authorList>
    </citation>
    <scope>NUCLEOTIDE SEQUENCE</scope>
</reference>
<evidence type="ECO:0000256" key="1">
    <source>
        <dbReference type="ARBA" id="ARBA00004141"/>
    </source>
</evidence>
<feature type="domain" description="RDD" evidence="5">
    <location>
        <begin position="6"/>
        <end position="78"/>
    </location>
</feature>
<evidence type="ECO:0000313" key="6">
    <source>
        <dbReference type="EMBL" id="SVC49802.1"/>
    </source>
</evidence>
<dbReference type="GO" id="GO:0016020">
    <property type="term" value="C:membrane"/>
    <property type="evidence" value="ECO:0007669"/>
    <property type="project" value="UniProtKB-SubCell"/>
</dbReference>
<dbReference type="InterPro" id="IPR010432">
    <property type="entry name" value="RDD"/>
</dbReference>
<organism evidence="6">
    <name type="scientific">marine metagenome</name>
    <dbReference type="NCBI Taxonomy" id="408172"/>
    <lineage>
        <taxon>unclassified sequences</taxon>
        <taxon>metagenomes</taxon>
        <taxon>ecological metagenomes</taxon>
    </lineage>
</organism>
<name>A0A382MQS3_9ZZZZ</name>
<accession>A0A382MQS3</accession>
<keyword evidence="2" id="KW-0812">Transmembrane</keyword>
<evidence type="ECO:0000256" key="2">
    <source>
        <dbReference type="ARBA" id="ARBA00022692"/>
    </source>
</evidence>
<evidence type="ECO:0000259" key="5">
    <source>
        <dbReference type="Pfam" id="PF06271"/>
    </source>
</evidence>
<feature type="non-terminal residue" evidence="6">
    <location>
        <position position="1"/>
    </location>
</feature>
<gene>
    <name evidence="6" type="ORF">METZ01_LOCUS302656</name>
</gene>
<dbReference type="AlphaFoldDB" id="A0A382MQS3"/>
<keyword evidence="3" id="KW-1133">Transmembrane helix</keyword>
<keyword evidence="4" id="KW-0472">Membrane</keyword>
<proteinExistence type="predicted"/>
<dbReference type="Pfam" id="PF06271">
    <property type="entry name" value="RDD"/>
    <property type="match status" value="1"/>
</dbReference>
<comment type="subcellular location">
    <subcellularLocation>
        <location evidence="1">Membrane</location>
        <topology evidence="1">Multi-pass membrane protein</topology>
    </subcellularLocation>
</comment>